<dbReference type="InterPro" id="IPR015943">
    <property type="entry name" value="WD40/YVTN_repeat-like_dom_sf"/>
</dbReference>
<dbReference type="VEuPathDB" id="FungiDB:F9C07_7063"/>
<keyword evidence="1 3" id="KW-0853">WD repeat</keyword>
<feature type="repeat" description="WD" evidence="3">
    <location>
        <begin position="29"/>
        <end position="61"/>
    </location>
</feature>
<evidence type="ECO:0000256" key="3">
    <source>
        <dbReference type="PROSITE-ProRule" id="PRU00221"/>
    </source>
</evidence>
<feature type="repeat" description="WD" evidence="3">
    <location>
        <begin position="168"/>
        <end position="200"/>
    </location>
</feature>
<keyword evidence="2" id="KW-0677">Repeat</keyword>
<dbReference type="VEuPathDB" id="FungiDB:F9C07_2201953"/>
<accession>A0A5N6HFN7</accession>
<dbReference type="Gene3D" id="2.130.10.10">
    <property type="entry name" value="YVTN repeat-like/Quinoprotein amine dehydrogenase"/>
    <property type="match status" value="2"/>
</dbReference>
<evidence type="ECO:0000256" key="2">
    <source>
        <dbReference type="ARBA" id="ARBA00022737"/>
    </source>
</evidence>
<dbReference type="CDD" id="cd00200">
    <property type="entry name" value="WD40"/>
    <property type="match status" value="1"/>
</dbReference>
<evidence type="ECO:0000313" key="4">
    <source>
        <dbReference type="EMBL" id="KAB8252110.1"/>
    </source>
</evidence>
<dbReference type="PANTHER" id="PTHR19879">
    <property type="entry name" value="TRANSCRIPTION INITIATION FACTOR TFIID"/>
    <property type="match status" value="1"/>
</dbReference>
<dbReference type="PRINTS" id="PR00320">
    <property type="entry name" value="GPROTEINBRPT"/>
</dbReference>
<dbReference type="Proteomes" id="UP000325434">
    <property type="component" value="Unassembled WGS sequence"/>
</dbReference>
<dbReference type="InterPro" id="IPR036322">
    <property type="entry name" value="WD40_repeat_dom_sf"/>
</dbReference>
<dbReference type="PROSITE" id="PS50082">
    <property type="entry name" value="WD_REPEATS_2"/>
    <property type="match status" value="4"/>
</dbReference>
<dbReference type="PANTHER" id="PTHR19879:SF9">
    <property type="entry name" value="TRANSCRIPTION INITIATION FACTOR TFIID SUBUNIT 5"/>
    <property type="match status" value="1"/>
</dbReference>
<dbReference type="InterPro" id="IPR020472">
    <property type="entry name" value="WD40_PAC1"/>
</dbReference>
<feature type="repeat" description="WD" evidence="3">
    <location>
        <begin position="208"/>
        <end position="249"/>
    </location>
</feature>
<feature type="repeat" description="WD" evidence="3">
    <location>
        <begin position="71"/>
        <end position="115"/>
    </location>
</feature>
<dbReference type="EMBL" id="ML734556">
    <property type="protein sequence ID" value="KAB8252110.1"/>
    <property type="molecule type" value="Genomic_DNA"/>
</dbReference>
<reference evidence="4" key="1">
    <citation type="submission" date="2019-04" db="EMBL/GenBank/DDBJ databases">
        <title>Friends and foes A comparative genomics study of 23 Aspergillus species from section Flavi.</title>
        <authorList>
            <consortium name="DOE Joint Genome Institute"/>
            <person name="Kjaerbolling I."/>
            <person name="Vesth T."/>
            <person name="Frisvad J.C."/>
            <person name="Nybo J.L."/>
            <person name="Theobald S."/>
            <person name="Kildgaard S."/>
            <person name="Isbrandt T."/>
            <person name="Kuo A."/>
            <person name="Sato A."/>
            <person name="Lyhne E.K."/>
            <person name="Kogle M.E."/>
            <person name="Wiebenga A."/>
            <person name="Kun R.S."/>
            <person name="Lubbers R.J."/>
            <person name="Makela M.R."/>
            <person name="Barry K."/>
            <person name="Chovatia M."/>
            <person name="Clum A."/>
            <person name="Daum C."/>
            <person name="Haridas S."/>
            <person name="He G."/>
            <person name="LaButti K."/>
            <person name="Lipzen A."/>
            <person name="Mondo S."/>
            <person name="Riley R."/>
            <person name="Salamov A."/>
            <person name="Simmons B.A."/>
            <person name="Magnuson J.K."/>
            <person name="Henrissat B."/>
            <person name="Mortensen U.H."/>
            <person name="Larsen T.O."/>
            <person name="Devries R.P."/>
            <person name="Grigoriev I.V."/>
            <person name="Machida M."/>
            <person name="Baker S.E."/>
            <person name="Andersen M.R."/>
        </authorList>
    </citation>
    <scope>NUCLEOTIDE SEQUENCE [LARGE SCALE GENOMIC DNA]</scope>
    <source>
        <strain evidence="4">CBS 121.62</strain>
    </source>
</reference>
<name>A0A5N6HFN7_ASPFL</name>
<dbReference type="AlphaFoldDB" id="A0A5N6HFN7"/>
<proteinExistence type="predicted"/>
<evidence type="ECO:0000256" key="1">
    <source>
        <dbReference type="ARBA" id="ARBA00022574"/>
    </source>
</evidence>
<dbReference type="SMART" id="SM00320">
    <property type="entry name" value="WD40"/>
    <property type="match status" value="6"/>
</dbReference>
<dbReference type="InterPro" id="IPR001680">
    <property type="entry name" value="WD40_rpt"/>
</dbReference>
<dbReference type="Pfam" id="PF00400">
    <property type="entry name" value="WD40"/>
    <property type="match status" value="4"/>
</dbReference>
<gene>
    <name evidence="4" type="ORF">BDV35DRAFT_376173</name>
</gene>
<sequence length="400" mass="44436">MGAFGGAEDRHRDPWVSRVIEGSPCLQVLHGHTRAVNQVAFSSNDDMLASSSYDQTVRLWDPCIGNCLQILMGHTDCVRAVVFSPAPRFANILASVSDDRSIRIWDSTTAKCLQDIKTYDEEIRVLAFSCDGEILASAFGDKSNNVTNFRITEVQLWNPMTGQNLHRLQGPSDKLTAIAFSPNGKILASASWDDSVRLWDPLGSLQPLTAHQSWIRVATFSPDGDKFASLSDDSMLRICDVSTGHCLQALQVVISDKYHGAYAITFCPQGLYVASSSGEIAQLLDNNTLRLWNPFNGQCIHILDDTPGITSLSFSSDDQSLNTSLGALYLGPVRRSAEESDDMNPQTREIFIKNSWITWNGRNHFWLPPEYRPKYTAVYGNIVAIIIGNHEMTVFKFTLH</sequence>
<dbReference type="SUPFAM" id="SSF50978">
    <property type="entry name" value="WD40 repeat-like"/>
    <property type="match status" value="1"/>
</dbReference>
<dbReference type="PROSITE" id="PS50294">
    <property type="entry name" value="WD_REPEATS_REGION"/>
    <property type="match status" value="3"/>
</dbReference>
<organism evidence="4">
    <name type="scientific">Aspergillus flavus</name>
    <dbReference type="NCBI Taxonomy" id="5059"/>
    <lineage>
        <taxon>Eukaryota</taxon>
        <taxon>Fungi</taxon>
        <taxon>Dikarya</taxon>
        <taxon>Ascomycota</taxon>
        <taxon>Pezizomycotina</taxon>
        <taxon>Eurotiomycetes</taxon>
        <taxon>Eurotiomycetidae</taxon>
        <taxon>Eurotiales</taxon>
        <taxon>Aspergillaceae</taxon>
        <taxon>Aspergillus</taxon>
        <taxon>Aspergillus subgen. Circumdati</taxon>
    </lineage>
</organism>
<dbReference type="VEuPathDB" id="FungiDB:AFLA_005511"/>
<protein>
    <submittedName>
        <fullName evidence="4">WD40-repeat-containing domain protein</fullName>
    </submittedName>
</protein>